<evidence type="ECO:0000313" key="2">
    <source>
        <dbReference type="Proteomes" id="UP000325315"/>
    </source>
</evidence>
<comment type="caution">
    <text evidence="1">The sequence shown here is derived from an EMBL/GenBank/DDBJ whole genome shotgun (WGS) entry which is preliminary data.</text>
</comment>
<reference evidence="2" key="1">
    <citation type="journal article" date="2019" name="Plant Biotechnol. J.">
        <title>Genome sequencing of the Australian wild diploid species Gossypium australe highlights disease resistance and delayed gland morphogenesis.</title>
        <authorList>
            <person name="Cai Y."/>
            <person name="Cai X."/>
            <person name="Wang Q."/>
            <person name="Wang P."/>
            <person name="Zhang Y."/>
            <person name="Cai C."/>
            <person name="Xu Y."/>
            <person name="Wang K."/>
            <person name="Zhou Z."/>
            <person name="Wang C."/>
            <person name="Geng S."/>
            <person name="Li B."/>
            <person name="Dong Q."/>
            <person name="Hou Y."/>
            <person name="Wang H."/>
            <person name="Ai P."/>
            <person name="Liu Z."/>
            <person name="Yi F."/>
            <person name="Sun M."/>
            <person name="An G."/>
            <person name="Cheng J."/>
            <person name="Zhang Y."/>
            <person name="Shi Q."/>
            <person name="Xie Y."/>
            <person name="Shi X."/>
            <person name="Chang Y."/>
            <person name="Huang F."/>
            <person name="Chen Y."/>
            <person name="Hong S."/>
            <person name="Mi L."/>
            <person name="Sun Q."/>
            <person name="Zhang L."/>
            <person name="Zhou B."/>
            <person name="Peng R."/>
            <person name="Zhang X."/>
            <person name="Liu F."/>
        </authorList>
    </citation>
    <scope>NUCLEOTIDE SEQUENCE [LARGE SCALE GENOMIC DNA]</scope>
    <source>
        <strain evidence="2">cv. PA1801</strain>
    </source>
</reference>
<gene>
    <name evidence="1" type="ORF">EPI10_027163</name>
</gene>
<name>A0A5B6UUW7_9ROSI</name>
<evidence type="ECO:0000313" key="1">
    <source>
        <dbReference type="EMBL" id="KAA3460506.1"/>
    </source>
</evidence>
<protein>
    <submittedName>
        <fullName evidence="1">Uncharacterized protein</fullName>
    </submittedName>
</protein>
<accession>A0A5B6UUW7</accession>
<organism evidence="1 2">
    <name type="scientific">Gossypium australe</name>
    <dbReference type="NCBI Taxonomy" id="47621"/>
    <lineage>
        <taxon>Eukaryota</taxon>
        <taxon>Viridiplantae</taxon>
        <taxon>Streptophyta</taxon>
        <taxon>Embryophyta</taxon>
        <taxon>Tracheophyta</taxon>
        <taxon>Spermatophyta</taxon>
        <taxon>Magnoliopsida</taxon>
        <taxon>eudicotyledons</taxon>
        <taxon>Gunneridae</taxon>
        <taxon>Pentapetalae</taxon>
        <taxon>rosids</taxon>
        <taxon>malvids</taxon>
        <taxon>Malvales</taxon>
        <taxon>Malvaceae</taxon>
        <taxon>Malvoideae</taxon>
        <taxon>Gossypium</taxon>
    </lineage>
</organism>
<sequence>MDRKKLRGSPKKQYDSNTLTYFKRDMKQGGLKRKCRENLTHKWAWKSGLEMPLKALEVTPYTVQGGLGFESHGKLKIKVFFAARMDRGGRHIGYILGV</sequence>
<dbReference type="AlphaFoldDB" id="A0A5B6UUW7"/>
<dbReference type="Proteomes" id="UP000325315">
    <property type="component" value="Unassembled WGS sequence"/>
</dbReference>
<proteinExistence type="predicted"/>
<keyword evidence="2" id="KW-1185">Reference proteome</keyword>
<dbReference type="EMBL" id="SMMG02000009">
    <property type="protein sequence ID" value="KAA3460506.1"/>
    <property type="molecule type" value="Genomic_DNA"/>
</dbReference>